<feature type="chain" id="PRO_5020727619" evidence="1">
    <location>
        <begin position="44"/>
        <end position="86"/>
    </location>
</feature>
<evidence type="ECO:0000313" key="2">
    <source>
        <dbReference type="EMBL" id="TBU29010.1"/>
    </source>
</evidence>
<feature type="signal peptide" evidence="1">
    <location>
        <begin position="1"/>
        <end position="43"/>
    </location>
</feature>
<evidence type="ECO:0000256" key="1">
    <source>
        <dbReference type="SAM" id="SignalP"/>
    </source>
</evidence>
<protein>
    <submittedName>
        <fullName evidence="2">Uncharacterized protein</fullName>
    </submittedName>
</protein>
<dbReference type="AlphaFoldDB" id="A0A4Q9MMV6"/>
<keyword evidence="1" id="KW-0732">Signal</keyword>
<organism evidence="2">
    <name type="scientific">Dichomitus squalens</name>
    <dbReference type="NCBI Taxonomy" id="114155"/>
    <lineage>
        <taxon>Eukaryota</taxon>
        <taxon>Fungi</taxon>
        <taxon>Dikarya</taxon>
        <taxon>Basidiomycota</taxon>
        <taxon>Agaricomycotina</taxon>
        <taxon>Agaricomycetes</taxon>
        <taxon>Polyporales</taxon>
        <taxon>Polyporaceae</taxon>
        <taxon>Dichomitus</taxon>
    </lineage>
</organism>
<gene>
    <name evidence="2" type="ORF">BD311DRAFT_661979</name>
</gene>
<name>A0A4Q9MMV6_9APHY</name>
<sequence length="86" mass="9455">MPRRSGRNSGGGGCFWRSRESLLAMQTLFRTLLLAARLPCGSGKQPTASTCAAAFTHCPFRMRLWDYETLATAAFNDPKLQISGFP</sequence>
<dbReference type="EMBL" id="ML143416">
    <property type="protein sequence ID" value="TBU29010.1"/>
    <property type="molecule type" value="Genomic_DNA"/>
</dbReference>
<reference evidence="2" key="1">
    <citation type="submission" date="2019-01" db="EMBL/GenBank/DDBJ databases">
        <title>Draft genome sequences of three monokaryotic isolates of the white-rot basidiomycete fungus Dichomitus squalens.</title>
        <authorList>
            <consortium name="DOE Joint Genome Institute"/>
            <person name="Lopez S.C."/>
            <person name="Andreopoulos B."/>
            <person name="Pangilinan J."/>
            <person name="Lipzen A."/>
            <person name="Riley R."/>
            <person name="Ahrendt S."/>
            <person name="Ng V."/>
            <person name="Barry K."/>
            <person name="Daum C."/>
            <person name="Grigoriev I.V."/>
            <person name="Hilden K.S."/>
            <person name="Makela M.R."/>
            <person name="de Vries R.P."/>
        </authorList>
    </citation>
    <scope>NUCLEOTIDE SEQUENCE [LARGE SCALE GENOMIC DNA]</scope>
    <source>
        <strain evidence="2">OM18370.1</strain>
    </source>
</reference>
<dbReference type="Proteomes" id="UP000292957">
    <property type="component" value="Unassembled WGS sequence"/>
</dbReference>
<accession>A0A4Q9MMV6</accession>
<proteinExistence type="predicted"/>